<dbReference type="SUPFAM" id="SSF56112">
    <property type="entry name" value="Protein kinase-like (PK-like)"/>
    <property type="match status" value="1"/>
</dbReference>
<dbReference type="Pfam" id="PF07714">
    <property type="entry name" value="PK_Tyr_Ser-Thr"/>
    <property type="match status" value="1"/>
</dbReference>
<dbReference type="InterPro" id="IPR001245">
    <property type="entry name" value="Ser-Thr/Tyr_kinase_cat_dom"/>
</dbReference>
<accession>U9SYE6</accession>
<evidence type="ECO:0000313" key="2">
    <source>
        <dbReference type="EMBL" id="ESA00122.1"/>
    </source>
</evidence>
<dbReference type="InterPro" id="IPR000719">
    <property type="entry name" value="Prot_kinase_dom"/>
</dbReference>
<dbReference type="Gene3D" id="1.10.510.10">
    <property type="entry name" value="Transferase(Phosphotransferase) domain 1"/>
    <property type="match status" value="1"/>
</dbReference>
<dbReference type="InterPro" id="IPR051681">
    <property type="entry name" value="Ser/Thr_Kinases-Pseudokinases"/>
</dbReference>
<dbReference type="PRINTS" id="PR00109">
    <property type="entry name" value="TYRKINASE"/>
</dbReference>
<dbReference type="HOGENOM" id="CLU_000288_7_34_1"/>
<dbReference type="PANTHER" id="PTHR44329:SF289">
    <property type="entry name" value="SERINE_THREONINE-PROTEIN KINASE VIK"/>
    <property type="match status" value="1"/>
</dbReference>
<dbReference type="InterPro" id="IPR011009">
    <property type="entry name" value="Kinase-like_dom_sf"/>
</dbReference>
<organism evidence="2">
    <name type="scientific">Rhizophagus irregularis (strain DAOM 181602 / DAOM 197198 / MUCL 43194)</name>
    <name type="common">Arbuscular mycorrhizal fungus</name>
    <name type="synonym">Glomus intraradices</name>
    <dbReference type="NCBI Taxonomy" id="747089"/>
    <lineage>
        <taxon>Eukaryota</taxon>
        <taxon>Fungi</taxon>
        <taxon>Fungi incertae sedis</taxon>
        <taxon>Mucoromycota</taxon>
        <taxon>Glomeromycotina</taxon>
        <taxon>Glomeromycetes</taxon>
        <taxon>Glomerales</taxon>
        <taxon>Glomeraceae</taxon>
        <taxon>Rhizophagus</taxon>
    </lineage>
</organism>
<dbReference type="GO" id="GO:0005524">
    <property type="term" value="F:ATP binding"/>
    <property type="evidence" value="ECO:0007669"/>
    <property type="project" value="InterPro"/>
</dbReference>
<dbReference type="PROSITE" id="PS50011">
    <property type="entry name" value="PROTEIN_KINASE_DOM"/>
    <property type="match status" value="1"/>
</dbReference>
<dbReference type="AlphaFoldDB" id="U9SYE6"/>
<dbReference type="eggNOG" id="KOG0192">
    <property type="taxonomic scope" value="Eukaryota"/>
</dbReference>
<dbReference type="GO" id="GO:0004674">
    <property type="term" value="F:protein serine/threonine kinase activity"/>
    <property type="evidence" value="ECO:0007669"/>
    <property type="project" value="TreeGrafter"/>
</dbReference>
<name>U9SYE6_RHIID</name>
<dbReference type="PANTHER" id="PTHR44329">
    <property type="entry name" value="SERINE/THREONINE-PROTEIN KINASE TNNI3K-RELATED"/>
    <property type="match status" value="1"/>
</dbReference>
<reference evidence="2" key="1">
    <citation type="submission" date="2013-07" db="EMBL/GenBank/DDBJ databases">
        <title>The genome of an arbuscular mycorrhizal fungus provides insights into the evolution of the oldest plant symbiosis.</title>
        <authorList>
            <consortium name="DOE Joint Genome Institute"/>
            <person name="Tisserant E."/>
            <person name="Malbreil M."/>
            <person name="Kuo A."/>
            <person name="Kohler A."/>
            <person name="Symeonidi A."/>
            <person name="Balestrini R."/>
            <person name="Charron P."/>
            <person name="Duensing N."/>
            <person name="Frei-dit-Frey N."/>
            <person name="Gianinazzi-Pearson V."/>
            <person name="Gilbert B."/>
            <person name="Handa Y."/>
            <person name="Hijri M."/>
            <person name="Kaul R."/>
            <person name="Kawaguchi M."/>
            <person name="Krajinski F."/>
            <person name="Lammers P."/>
            <person name="Lapierre D."/>
            <person name="Masclaux F.G."/>
            <person name="Murat C."/>
            <person name="Morin E."/>
            <person name="Ndikumana S."/>
            <person name="Pagni M."/>
            <person name="Petitpierre D."/>
            <person name="Requena N."/>
            <person name="Rosikiewicz P."/>
            <person name="Riley R."/>
            <person name="Saito K."/>
            <person name="San Clemente H."/>
            <person name="Shapiro H."/>
            <person name="van Tuinen D."/>
            <person name="Becard G."/>
            <person name="Bonfante P."/>
            <person name="Paszkowski U."/>
            <person name="Shachar-Hill Y."/>
            <person name="Young J.P."/>
            <person name="Sanders I.R."/>
            <person name="Henrissat B."/>
            <person name="Rensing S.A."/>
            <person name="Grigoriev I.V."/>
            <person name="Corradi N."/>
            <person name="Roux C."/>
            <person name="Martin F."/>
        </authorList>
    </citation>
    <scope>NUCLEOTIDE SEQUENCE</scope>
    <source>
        <strain evidence="2">DAOM 197198</strain>
    </source>
</reference>
<dbReference type="VEuPathDB" id="FungiDB:RhiirFUN_005019"/>
<evidence type="ECO:0000259" key="1">
    <source>
        <dbReference type="PROSITE" id="PS50011"/>
    </source>
</evidence>
<protein>
    <recommendedName>
        <fullName evidence="1">Protein kinase domain-containing protein</fullName>
    </recommendedName>
</protein>
<dbReference type="EMBL" id="KI297438">
    <property type="protein sequence ID" value="ESA00122.1"/>
    <property type="molecule type" value="Genomic_DNA"/>
</dbReference>
<gene>
    <name evidence="2" type="ORF">GLOINDRAFT_8816</name>
</gene>
<feature type="domain" description="Protein kinase" evidence="1">
    <location>
        <begin position="1"/>
        <end position="265"/>
    </location>
</feature>
<proteinExistence type="predicted"/>
<sequence>MSFINIDITNIISGDCIIDEFLASTRIDTEGGFSIIYKSIWSDGIRDLDVAVKKLSNSQNISKYVLNECYGISQNPITKEYMLVMDYAKGGNLNNYLQKHFINITWTEKIKILVGISYGLQVIHRNNFIHRDIHSGNILLSQHWQIGELGLSQPADNTLSNNEIYRVIPYIAPEIFKGAAFSKESDIYSFGIVMWELTTGCKPFINVEHDVNLIYEIIDGKPRDTPECYANLMKKCWDSDPLKRPTIDEVWDFAIKWCQLVDEWIYSGIPLNDPKDSADLDETIKQAEKKRLELIRSEKLGPKYTEKSHPKAVFTSSALSSFISSSRISFNLKQEYITKEYELDINDIQSSSTQNINSDTQNSFNSQHQNVHISRPLRPLSKLITTVTANSSSKRNIKELNIETPNNRKHIIKPNNSD</sequence>